<comment type="similarity">
    <text evidence="1">Belongs to the glycosyl hydrolase 65 family.</text>
</comment>
<organism evidence="9 10">
    <name type="scientific">Enterococcus canintestini</name>
    <dbReference type="NCBI Taxonomy" id="317010"/>
    <lineage>
        <taxon>Bacteria</taxon>
        <taxon>Bacillati</taxon>
        <taxon>Bacillota</taxon>
        <taxon>Bacilli</taxon>
        <taxon>Lactobacillales</taxon>
        <taxon>Enterococcaceae</taxon>
        <taxon>Enterococcus</taxon>
    </lineage>
</organism>
<dbReference type="InterPro" id="IPR008928">
    <property type="entry name" value="6-hairpin_glycosidase_sf"/>
</dbReference>
<dbReference type="InterPro" id="IPR037018">
    <property type="entry name" value="GH65_N"/>
</dbReference>
<dbReference type="Gene3D" id="1.50.10.10">
    <property type="match status" value="1"/>
</dbReference>
<dbReference type="InterPro" id="IPR017045">
    <property type="entry name" value="Malt_Pase/Glycosyl_Hdrlase"/>
</dbReference>
<dbReference type="STRING" id="317010.RU96_GL002091"/>
<evidence type="ECO:0000256" key="1">
    <source>
        <dbReference type="ARBA" id="ARBA00006768"/>
    </source>
</evidence>
<dbReference type="EMBL" id="JXKG01000005">
    <property type="protein sequence ID" value="OJG15786.1"/>
    <property type="molecule type" value="Genomic_DNA"/>
</dbReference>
<dbReference type="InterPro" id="IPR005196">
    <property type="entry name" value="Glyco_hydro_65_N"/>
</dbReference>
<evidence type="ECO:0000256" key="4">
    <source>
        <dbReference type="PIRSR" id="PIRSR036289-50"/>
    </source>
</evidence>
<dbReference type="Pfam" id="PF03636">
    <property type="entry name" value="Glyco_hydro_65N"/>
    <property type="match status" value="1"/>
</dbReference>
<dbReference type="AlphaFoldDB" id="A0A1L8R7T6"/>
<dbReference type="RefSeq" id="WP_071864441.1">
    <property type="nucleotide sequence ID" value="NZ_JBHLVQ010000007.1"/>
</dbReference>
<evidence type="ECO:0000256" key="5">
    <source>
        <dbReference type="PIRSR" id="PIRSR036289-51"/>
    </source>
</evidence>
<evidence type="ECO:0000259" key="6">
    <source>
        <dbReference type="Pfam" id="PF03632"/>
    </source>
</evidence>
<evidence type="ECO:0008006" key="11">
    <source>
        <dbReference type="Google" id="ProtNLM"/>
    </source>
</evidence>
<dbReference type="GO" id="GO:0016757">
    <property type="term" value="F:glycosyltransferase activity"/>
    <property type="evidence" value="ECO:0007669"/>
    <property type="project" value="UniProtKB-KW"/>
</dbReference>
<feature type="domain" description="Glycoside hydrolase family 65 C-terminal" evidence="7">
    <location>
        <begin position="807"/>
        <end position="865"/>
    </location>
</feature>
<feature type="active site" description="Proton donor" evidence="4">
    <location>
        <position position="576"/>
    </location>
</feature>
<proteinExistence type="inferred from homology"/>
<dbReference type="OrthoDB" id="9758855at2"/>
<evidence type="ECO:0000259" key="8">
    <source>
        <dbReference type="Pfam" id="PF03636"/>
    </source>
</evidence>
<dbReference type="InterPro" id="IPR005194">
    <property type="entry name" value="Glyco_hydro_65_C"/>
</dbReference>
<dbReference type="Pfam" id="PF03632">
    <property type="entry name" value="Glyco_hydro_65m"/>
    <property type="match status" value="1"/>
</dbReference>
<feature type="binding site" evidence="5">
    <location>
        <begin position="437"/>
        <end position="438"/>
    </location>
    <ligand>
        <name>substrate</name>
    </ligand>
</feature>
<accession>A0A1L8R7T6</accession>
<protein>
    <recommendedName>
        <fullName evidence="11">Glycosyl hydrolase</fullName>
    </recommendedName>
</protein>
<dbReference type="SUPFAM" id="SSF74650">
    <property type="entry name" value="Galactose mutarotase-like"/>
    <property type="match status" value="1"/>
</dbReference>
<name>A0A1L8R7T6_9ENTE</name>
<evidence type="ECO:0000259" key="7">
    <source>
        <dbReference type="Pfam" id="PF03633"/>
    </source>
</evidence>
<dbReference type="InterPro" id="IPR011013">
    <property type="entry name" value="Gal_mutarotase_sf_dom"/>
</dbReference>
<feature type="domain" description="Glycoside hydrolase family 65 central catalytic" evidence="6">
    <location>
        <begin position="400"/>
        <end position="796"/>
    </location>
</feature>
<dbReference type="Gene3D" id="2.70.98.40">
    <property type="entry name" value="Glycoside hydrolase, family 65, N-terminal domain"/>
    <property type="match status" value="1"/>
</dbReference>
<keyword evidence="3" id="KW-0808">Transferase</keyword>
<dbReference type="GO" id="GO:0005975">
    <property type="term" value="P:carbohydrate metabolic process"/>
    <property type="evidence" value="ECO:0007669"/>
    <property type="project" value="InterPro"/>
</dbReference>
<dbReference type="PANTHER" id="PTHR11051:SF8">
    <property type="entry name" value="PROTEIN-GLUCOSYLGALACTOSYLHYDROXYLYSINE GLUCOSIDASE"/>
    <property type="match status" value="1"/>
</dbReference>
<sequence length="876" mass="99142">MKLAKINTQTADWQLELPTENLTFTGAPAEKAQQLLDTLANTAIAGGILTGEEVLLAQPEGIFELSQWLTEKLNLPFVPATEDFKTAAENLKWQVTYHGYRPGKDEYSVESLLTVGNGFMGLRGTMPEMEISDDHYPATYLASLYNTAASVVSDQTIYNEDFVNAPNLQKIYLIVDDEKIAFEKEQIKKLTRTLHLKTGLFHANAIVTTKTGKEIAITVKKIANMQQTEQYSLQYAFMPLNFSGTITLVSEADGDVYNYNVARYRSLTKNHLDIVNLEAKATKALLVAKTKASQITVTQYSELFSQNIDLTQLENTLAEKVVRQKLTISAKENTWYTLDKTVSVAQRRKEEAPLHIDLDQVSLPAFEKSAAESAAAWQILWDKAAITVTGDLMSQKLLNLHTYHLLSSASPNGNKGLDASITARGLHGEAYRGHIFWDELFILPFYIIHFPKTAREILLYRYRRLPAAKIDAKKAGYKGAMFPWQSGLDGTEQSQELHLNPISGKWKEDHSRLQRHVSLAIAYNIWQYFNNAQDEDFMKQYGLELLLEIAHFWESATQWDETLQRYTIDHVMGPDEFHESYPNAKKGGLKNNAYTNMMVVWLFEEIERLQELLPTDFLAAVEKTGLTTETLEKMATIKNKLALEINDEGIIAQFAGYFDLKDLDWDYYKEKYGNVYRMDRILNAEGRSADEYQVAKQADSLMIFYNFPQQKVNEILQDLNYNLPKDYVTKNLAYYLARTSHGSTLSRVVHAQLAAMVDDQDLAWQLYQEALYSDYRDIQGGTTAEGIHAGVMAATLYIPLTTFAGLDIRQEVLNLTPNLPKAWTSLAYKLKIRGVHFDIALTHNDITITADETITIQVCGKPVTLKAGSKTIVPYK</sequence>
<dbReference type="SUPFAM" id="SSF48208">
    <property type="entry name" value="Six-hairpin glycosidases"/>
    <property type="match status" value="1"/>
</dbReference>
<dbReference type="GO" id="GO:0030246">
    <property type="term" value="F:carbohydrate binding"/>
    <property type="evidence" value="ECO:0007669"/>
    <property type="project" value="InterPro"/>
</dbReference>
<evidence type="ECO:0000256" key="3">
    <source>
        <dbReference type="ARBA" id="ARBA00022679"/>
    </source>
</evidence>
<dbReference type="InterPro" id="IPR005195">
    <property type="entry name" value="Glyco_hydro_65_M"/>
</dbReference>
<comment type="caution">
    <text evidence="9">The sequence shown here is derived from an EMBL/GenBank/DDBJ whole genome shotgun (WGS) entry which is preliminary data.</text>
</comment>
<dbReference type="Pfam" id="PF03633">
    <property type="entry name" value="Glyco_hydro_65C"/>
    <property type="match status" value="1"/>
</dbReference>
<keyword evidence="2" id="KW-0328">Glycosyltransferase</keyword>
<dbReference type="PIRSF" id="PIRSF036289">
    <property type="entry name" value="Glycosyl_hydrolase_malt_phosph"/>
    <property type="match status" value="1"/>
</dbReference>
<dbReference type="Gene3D" id="2.60.420.10">
    <property type="entry name" value="Maltose phosphorylase, domain 3"/>
    <property type="match status" value="1"/>
</dbReference>
<evidence type="ECO:0000313" key="9">
    <source>
        <dbReference type="EMBL" id="OJG15786.1"/>
    </source>
</evidence>
<evidence type="ECO:0000313" key="10">
    <source>
        <dbReference type="Proteomes" id="UP000182835"/>
    </source>
</evidence>
<evidence type="ECO:0000256" key="2">
    <source>
        <dbReference type="ARBA" id="ARBA00022676"/>
    </source>
</evidence>
<reference evidence="9 10" key="1">
    <citation type="submission" date="2014-12" db="EMBL/GenBank/DDBJ databases">
        <title>Draft genome sequences of 29 type strains of Enterococci.</title>
        <authorList>
            <person name="Zhong Z."/>
            <person name="Sun Z."/>
            <person name="Liu W."/>
            <person name="Zhang W."/>
            <person name="Zhang H."/>
        </authorList>
    </citation>
    <scope>NUCLEOTIDE SEQUENCE [LARGE SCALE GENOMIC DNA]</scope>
    <source>
        <strain evidence="9 10">DSM 21207</strain>
    </source>
</reference>
<gene>
    <name evidence="9" type="ORF">RU96_GL002091</name>
</gene>
<feature type="binding site" evidence="5">
    <location>
        <begin position="696"/>
        <end position="697"/>
    </location>
    <ligand>
        <name>substrate</name>
    </ligand>
</feature>
<dbReference type="InterPro" id="IPR012341">
    <property type="entry name" value="6hp_glycosidase-like_sf"/>
</dbReference>
<dbReference type="Proteomes" id="UP000182835">
    <property type="component" value="Unassembled WGS sequence"/>
</dbReference>
<dbReference type="GO" id="GO:0004553">
    <property type="term" value="F:hydrolase activity, hydrolyzing O-glycosyl compounds"/>
    <property type="evidence" value="ECO:0007669"/>
    <property type="project" value="TreeGrafter"/>
</dbReference>
<dbReference type="PANTHER" id="PTHR11051">
    <property type="entry name" value="GLYCOSYL HYDROLASE-RELATED"/>
    <property type="match status" value="1"/>
</dbReference>
<feature type="domain" description="Glycoside hydrolase family 65 N-terminal" evidence="8">
    <location>
        <begin position="97"/>
        <end position="346"/>
    </location>
</feature>